<dbReference type="Pfam" id="PF17763">
    <property type="entry name" value="Asparaginase_C"/>
    <property type="match status" value="1"/>
</dbReference>
<evidence type="ECO:0000313" key="12">
    <source>
        <dbReference type="EMBL" id="GJJ69990.1"/>
    </source>
</evidence>
<dbReference type="Gene3D" id="3.40.50.40">
    <property type="match status" value="1"/>
</dbReference>
<dbReference type="PROSITE" id="PS51732">
    <property type="entry name" value="ASN_GLN_ASE_3"/>
    <property type="match status" value="1"/>
</dbReference>
<dbReference type="NCBIfam" id="TIGR00519">
    <property type="entry name" value="asnASE_I"/>
    <property type="match status" value="1"/>
</dbReference>
<evidence type="ECO:0000256" key="9">
    <source>
        <dbReference type="SAM" id="MobiDB-lite"/>
    </source>
</evidence>
<feature type="domain" description="Asparaginase/glutaminase C-terminal" evidence="11">
    <location>
        <begin position="337"/>
        <end position="452"/>
    </location>
</feature>
<dbReference type="GO" id="GO:0004067">
    <property type="term" value="F:asparaginase activity"/>
    <property type="evidence" value="ECO:0007669"/>
    <property type="project" value="UniProtKB-UniRule"/>
</dbReference>
<accession>A0A9P3H4J3</accession>
<dbReference type="Proteomes" id="UP000827284">
    <property type="component" value="Unassembled WGS sequence"/>
</dbReference>
<proteinExistence type="inferred from homology"/>
<dbReference type="Pfam" id="PF12796">
    <property type="entry name" value="Ank_2"/>
    <property type="match status" value="1"/>
</dbReference>
<feature type="repeat" description="ANK" evidence="6">
    <location>
        <begin position="659"/>
        <end position="691"/>
    </location>
</feature>
<gene>
    <name evidence="12" type="ORF">EMPS_02339</name>
</gene>
<dbReference type="PROSITE" id="PS50297">
    <property type="entry name" value="ANK_REP_REGION"/>
    <property type="match status" value="1"/>
</dbReference>
<evidence type="ECO:0000256" key="5">
    <source>
        <dbReference type="ARBA" id="ARBA00061199"/>
    </source>
</evidence>
<keyword evidence="13" id="KW-1185">Reference proteome</keyword>
<organism evidence="12 13">
    <name type="scientific">Entomortierella parvispora</name>
    <dbReference type="NCBI Taxonomy" id="205924"/>
    <lineage>
        <taxon>Eukaryota</taxon>
        <taxon>Fungi</taxon>
        <taxon>Fungi incertae sedis</taxon>
        <taxon>Mucoromycota</taxon>
        <taxon>Mortierellomycotina</taxon>
        <taxon>Mortierellomycetes</taxon>
        <taxon>Mortierellales</taxon>
        <taxon>Mortierellaceae</taxon>
        <taxon>Entomortierella</taxon>
    </lineage>
</organism>
<feature type="active site" evidence="8">
    <location>
        <position position="216"/>
    </location>
</feature>
<evidence type="ECO:0000256" key="8">
    <source>
        <dbReference type="PROSITE-ProRule" id="PRU10100"/>
    </source>
</evidence>
<dbReference type="AlphaFoldDB" id="A0A9P3H4J3"/>
<dbReference type="SMART" id="SM00870">
    <property type="entry name" value="Asparaginase"/>
    <property type="match status" value="1"/>
</dbReference>
<dbReference type="SUPFAM" id="SSF48403">
    <property type="entry name" value="Ankyrin repeat"/>
    <property type="match status" value="1"/>
</dbReference>
<keyword evidence="3" id="KW-0378">Hydrolase</keyword>
<dbReference type="OrthoDB" id="542841at2759"/>
<reference evidence="12" key="1">
    <citation type="submission" date="2021-11" db="EMBL/GenBank/DDBJ databases">
        <authorList>
            <person name="Herlambang A."/>
            <person name="Guo Y."/>
            <person name="Takashima Y."/>
            <person name="Nishizawa T."/>
        </authorList>
    </citation>
    <scope>NUCLEOTIDE SEQUENCE</scope>
    <source>
        <strain evidence="12">E1425</strain>
    </source>
</reference>
<dbReference type="InterPro" id="IPR036770">
    <property type="entry name" value="Ankyrin_rpt-contain_sf"/>
</dbReference>
<feature type="domain" description="L-asparaginase N-terminal" evidence="10">
    <location>
        <begin position="33"/>
        <end position="317"/>
    </location>
</feature>
<protein>
    <recommendedName>
        <fullName evidence="1">asparaginase</fullName>
        <ecNumber evidence="1">3.5.1.1</ecNumber>
    </recommendedName>
</protein>
<dbReference type="InterPro" id="IPR036152">
    <property type="entry name" value="Asp/glu_Ase-like_sf"/>
</dbReference>
<dbReference type="PROSITE" id="PS50088">
    <property type="entry name" value="ANK_REPEAT"/>
    <property type="match status" value="1"/>
</dbReference>
<evidence type="ECO:0000256" key="1">
    <source>
        <dbReference type="ARBA" id="ARBA00012920"/>
    </source>
</evidence>
<dbReference type="PANTHER" id="PTHR11707">
    <property type="entry name" value="L-ASPARAGINASE"/>
    <property type="match status" value="1"/>
</dbReference>
<sequence length="826" mass="90141">MPESLDTIAFENAAVDYQLSQFIDEMLPCEVSRVLVIYTGGTIGMSNTKQFGYVPVPNFLAETLSNQSRFHDLPSLNTVFGRLSRTSSSVNLESLPNNDSLNKHLDPAMNGLHSHHTIPPSHATINGTTSGATLPPNTPVNKIRIPCFSHLPGSLGKIPSLITPPSLYGKRIRYSILEYDPLLDSCNMTMTDWVRIATDIEANYELYDAFIVLHGTDTMAYTASALSFMLEDLGKTVIITGSQVPITEIRNDAIDNLLGALTIAGHFVIPEVSLYFGNKLFRGNRSSKMDAIDFNAFDSPNLPPLVKVGINIDVDWSEVVRPTSLSRFRAHKSMNANVASLRLFPGITDCTIRTFLAPPIQGVVLETYGAGNAPSTRADLIAALKEANDRGVVIVNCTQCKRGLVTDVYQTGKVLYNAGVIPGNDMTPECALTKLSYLLGHNLPTSKVREMMTKNLRGELTVVQPRTRFSYINRTHSLLQLLFRAASQGLLTKSVPATPSVAGTGPILDTEAMKDMKMQEQMRKVELSETRDQWNAVDTLTAKAMNSRFHISSHGSETSSEAGEGTVSPAVTDTEEHLGVGPLSTEDQRWIERSLYPLLICGAAGSGDLEGLGKLWEVMADGQGPNKASQDLGANDTQFLGGSAVMGGDGISLSNGDWEGRSPLHIACSSGHLDVVKFLLSHGASIHKRDRLNHTPLYDAVTRSSNLDVVKVLRDTGAHFNDSEVSDLGWKLMIATTEGDVNRVSMIAEAGYDLNRPLFDQRTVLHIAAAEHRHLVLEYLLDNFPELDLTIKDRLGRTCLDEAGDCEVCRNLITAKIDDESVPHLL</sequence>
<dbReference type="SFLD" id="SFLDS00057">
    <property type="entry name" value="Glutaminase/Asparaginase"/>
    <property type="match status" value="1"/>
</dbReference>
<feature type="active site" evidence="7">
    <location>
        <position position="42"/>
    </location>
</feature>
<dbReference type="InterPro" id="IPR040919">
    <property type="entry name" value="Asparaginase_C"/>
</dbReference>
<evidence type="ECO:0000256" key="2">
    <source>
        <dbReference type="ARBA" id="ARBA00022737"/>
    </source>
</evidence>
<dbReference type="InterPro" id="IPR027475">
    <property type="entry name" value="Asparaginase/glutaminase_AS2"/>
</dbReference>
<evidence type="ECO:0000259" key="11">
    <source>
        <dbReference type="Pfam" id="PF17763"/>
    </source>
</evidence>
<name>A0A9P3H4J3_9FUNG</name>
<dbReference type="InterPro" id="IPR006033">
    <property type="entry name" value="AsnA_fam"/>
</dbReference>
<evidence type="ECO:0000256" key="4">
    <source>
        <dbReference type="ARBA" id="ARBA00023043"/>
    </source>
</evidence>
<feature type="compositionally biased region" description="Polar residues" evidence="9">
    <location>
        <begin position="552"/>
        <end position="561"/>
    </location>
</feature>
<dbReference type="FunFam" id="3.40.50.1170:FF:000003">
    <property type="entry name" value="60 kDa lysophospholipase"/>
    <property type="match status" value="1"/>
</dbReference>
<dbReference type="Pfam" id="PF00710">
    <property type="entry name" value="Asparaginase"/>
    <property type="match status" value="1"/>
</dbReference>
<dbReference type="GO" id="GO:0006528">
    <property type="term" value="P:asparagine metabolic process"/>
    <property type="evidence" value="ECO:0007669"/>
    <property type="project" value="UniProtKB-ARBA"/>
</dbReference>
<dbReference type="InterPro" id="IPR002110">
    <property type="entry name" value="Ankyrin_rpt"/>
</dbReference>
<dbReference type="InterPro" id="IPR027473">
    <property type="entry name" value="L-asparaginase_C"/>
</dbReference>
<dbReference type="PROSITE" id="PS00144">
    <property type="entry name" value="ASN_GLN_ASE_1"/>
    <property type="match status" value="1"/>
</dbReference>
<dbReference type="PIRSF" id="PIRSF500176">
    <property type="entry name" value="L_ASNase"/>
    <property type="match status" value="1"/>
</dbReference>
<dbReference type="Gene3D" id="1.25.40.20">
    <property type="entry name" value="Ankyrin repeat-containing domain"/>
    <property type="match status" value="1"/>
</dbReference>
<evidence type="ECO:0000256" key="6">
    <source>
        <dbReference type="PROSITE-ProRule" id="PRU00023"/>
    </source>
</evidence>
<keyword evidence="4 6" id="KW-0040">ANK repeat</keyword>
<evidence type="ECO:0000256" key="7">
    <source>
        <dbReference type="PROSITE-ProRule" id="PRU10099"/>
    </source>
</evidence>
<dbReference type="InterPro" id="IPR027474">
    <property type="entry name" value="L-asparaginase_N"/>
</dbReference>
<dbReference type="InterPro" id="IPR037152">
    <property type="entry name" value="L-asparaginase_N_sf"/>
</dbReference>
<dbReference type="PROSITE" id="PS00917">
    <property type="entry name" value="ASN_GLN_ASE_2"/>
    <property type="match status" value="1"/>
</dbReference>
<dbReference type="PANTHER" id="PTHR11707:SF28">
    <property type="entry name" value="60 KDA LYSOPHOSPHOLIPASE"/>
    <property type="match status" value="1"/>
</dbReference>
<dbReference type="InterPro" id="IPR020827">
    <property type="entry name" value="Asparaginase/glutaminase_AS1"/>
</dbReference>
<evidence type="ECO:0000256" key="3">
    <source>
        <dbReference type="ARBA" id="ARBA00022801"/>
    </source>
</evidence>
<comment type="caution">
    <text evidence="12">The sequence shown here is derived from an EMBL/GenBank/DDBJ whole genome shotgun (WGS) entry which is preliminary data.</text>
</comment>
<dbReference type="PRINTS" id="PR00139">
    <property type="entry name" value="ASNGLNASE"/>
</dbReference>
<dbReference type="Gene3D" id="3.40.50.1170">
    <property type="entry name" value="L-asparaginase, N-terminal domain"/>
    <property type="match status" value="1"/>
</dbReference>
<dbReference type="InterPro" id="IPR041725">
    <property type="entry name" value="L-asparaginase_I"/>
</dbReference>
<dbReference type="SUPFAM" id="SSF53774">
    <property type="entry name" value="Glutaminase/Asparaginase"/>
    <property type="match status" value="1"/>
</dbReference>
<dbReference type="PIRSF" id="PIRSF001220">
    <property type="entry name" value="L-ASNase_gatD"/>
    <property type="match status" value="1"/>
</dbReference>
<dbReference type="CDD" id="cd08963">
    <property type="entry name" value="L-asparaginase_I"/>
    <property type="match status" value="1"/>
</dbReference>
<feature type="region of interest" description="Disordered" evidence="9">
    <location>
        <begin position="552"/>
        <end position="584"/>
    </location>
</feature>
<evidence type="ECO:0000259" key="10">
    <source>
        <dbReference type="Pfam" id="PF00710"/>
    </source>
</evidence>
<dbReference type="EMBL" id="BQFW01000003">
    <property type="protein sequence ID" value="GJJ69990.1"/>
    <property type="molecule type" value="Genomic_DNA"/>
</dbReference>
<dbReference type="InterPro" id="IPR006034">
    <property type="entry name" value="Asparaginase/glutaminase-like"/>
</dbReference>
<reference evidence="12" key="2">
    <citation type="journal article" date="2022" name="Microbiol. Resour. Announc.">
        <title>Whole-Genome Sequence of Entomortierella parvispora E1425, a Mucoromycotan Fungus Associated with Burkholderiaceae-Related Endosymbiotic Bacteria.</title>
        <authorList>
            <person name="Herlambang A."/>
            <person name="Guo Y."/>
            <person name="Takashima Y."/>
            <person name="Narisawa K."/>
            <person name="Ohta H."/>
            <person name="Nishizawa T."/>
        </authorList>
    </citation>
    <scope>NUCLEOTIDE SEQUENCE</scope>
    <source>
        <strain evidence="12">E1425</strain>
    </source>
</reference>
<comment type="similarity">
    <text evidence="5">In the N-terminal section; belongs to the asparaginase 1 family.</text>
</comment>
<dbReference type="EC" id="3.5.1.1" evidence="1"/>
<evidence type="ECO:0000313" key="13">
    <source>
        <dbReference type="Proteomes" id="UP000827284"/>
    </source>
</evidence>
<keyword evidence="2" id="KW-0677">Repeat</keyword>
<dbReference type="SMART" id="SM00248">
    <property type="entry name" value="ANK"/>
    <property type="match status" value="3"/>
</dbReference>
<dbReference type="FunFam" id="3.40.50.40:FF:000001">
    <property type="entry name" value="L-asparaginase 1"/>
    <property type="match status" value="1"/>
</dbReference>